<dbReference type="Proteomes" id="UP001597318">
    <property type="component" value="Unassembled WGS sequence"/>
</dbReference>
<reference evidence="3" key="1">
    <citation type="journal article" date="2019" name="Int. J. Syst. Evol. Microbiol.">
        <title>The Global Catalogue of Microorganisms (GCM) 10K type strain sequencing project: providing services to taxonomists for standard genome sequencing and annotation.</title>
        <authorList>
            <consortium name="The Broad Institute Genomics Platform"/>
            <consortium name="The Broad Institute Genome Sequencing Center for Infectious Disease"/>
            <person name="Wu L."/>
            <person name="Ma J."/>
        </authorList>
    </citation>
    <scope>NUCLEOTIDE SEQUENCE [LARGE SCALE GENOMIC DNA]</scope>
    <source>
        <strain evidence="3">CGMCC 1.15474</strain>
    </source>
</reference>
<gene>
    <name evidence="2" type="ORF">ACFSKK_22105</name>
</gene>
<proteinExistence type="predicted"/>
<dbReference type="RefSeq" id="WP_379053251.1">
    <property type="nucleotide sequence ID" value="NZ_JBHUIK010000007.1"/>
</dbReference>
<keyword evidence="1" id="KW-0812">Transmembrane</keyword>
<accession>A0ABW5C374</accession>
<dbReference type="EMBL" id="JBHUIK010000007">
    <property type="protein sequence ID" value="MFD2216374.1"/>
    <property type="molecule type" value="Genomic_DNA"/>
</dbReference>
<comment type="caution">
    <text evidence="2">The sequence shown here is derived from an EMBL/GenBank/DDBJ whole genome shotgun (WGS) entry which is preliminary data.</text>
</comment>
<evidence type="ECO:0000313" key="3">
    <source>
        <dbReference type="Proteomes" id="UP001597318"/>
    </source>
</evidence>
<evidence type="ECO:0000256" key="1">
    <source>
        <dbReference type="SAM" id="Phobius"/>
    </source>
</evidence>
<keyword evidence="1" id="KW-1133">Transmembrane helix</keyword>
<evidence type="ECO:0000313" key="2">
    <source>
        <dbReference type="EMBL" id="MFD2216374.1"/>
    </source>
</evidence>
<organism evidence="2 3">
    <name type="scientific">Metabacillus endolithicus</name>
    <dbReference type="NCBI Taxonomy" id="1535204"/>
    <lineage>
        <taxon>Bacteria</taxon>
        <taxon>Bacillati</taxon>
        <taxon>Bacillota</taxon>
        <taxon>Bacilli</taxon>
        <taxon>Bacillales</taxon>
        <taxon>Bacillaceae</taxon>
        <taxon>Metabacillus</taxon>
    </lineage>
</organism>
<feature type="transmembrane region" description="Helical" evidence="1">
    <location>
        <begin position="21"/>
        <end position="44"/>
    </location>
</feature>
<keyword evidence="3" id="KW-1185">Reference proteome</keyword>
<sequence length="50" mass="5798">MAWIIWMILRERKISVRIFSAGLLLMIISEIMDAIGVSLGKWAYLSKLYP</sequence>
<keyword evidence="1" id="KW-0472">Membrane</keyword>
<name>A0ABW5C374_9BACI</name>
<protein>
    <submittedName>
        <fullName evidence="2">Uncharacterized protein</fullName>
    </submittedName>
</protein>